<feature type="active site" description="Charge relay system" evidence="5">
    <location>
        <position position="139"/>
    </location>
</feature>
<accession>A0A839RS33</accession>
<gene>
    <name evidence="10" type="ORF">FHU29_003222</name>
</gene>
<feature type="active site" description="Charge relay system" evidence="5">
    <location>
        <position position="170"/>
    </location>
</feature>
<dbReference type="Proteomes" id="UP000567922">
    <property type="component" value="Unassembled WGS sequence"/>
</dbReference>
<dbReference type="GO" id="GO:0004252">
    <property type="term" value="F:serine-type endopeptidase activity"/>
    <property type="evidence" value="ECO:0007669"/>
    <property type="project" value="UniProtKB-UniRule"/>
</dbReference>
<comment type="caution">
    <text evidence="10">The sequence shown here is derived from an EMBL/GenBank/DDBJ whole genome shotgun (WGS) entry which is preliminary data.</text>
</comment>
<dbReference type="OrthoDB" id="9795680at2"/>
<evidence type="ECO:0000256" key="5">
    <source>
        <dbReference type="PROSITE-ProRule" id="PRU01240"/>
    </source>
</evidence>
<dbReference type="PROSITE" id="PS00137">
    <property type="entry name" value="SUBTILASE_HIS"/>
    <property type="match status" value="1"/>
</dbReference>
<dbReference type="InterPro" id="IPR015500">
    <property type="entry name" value="Peptidase_S8_subtilisin-rel"/>
</dbReference>
<dbReference type="AlphaFoldDB" id="A0A839RS33"/>
<dbReference type="PROSITE" id="PS51892">
    <property type="entry name" value="SUBTILASE"/>
    <property type="match status" value="1"/>
</dbReference>
<dbReference type="InterPro" id="IPR023827">
    <property type="entry name" value="Peptidase_S8_Asp-AS"/>
</dbReference>
<dbReference type="PANTHER" id="PTHR43806:SF11">
    <property type="entry name" value="CEREVISIN-RELATED"/>
    <property type="match status" value="1"/>
</dbReference>
<evidence type="ECO:0000256" key="2">
    <source>
        <dbReference type="ARBA" id="ARBA00022670"/>
    </source>
</evidence>
<keyword evidence="11" id="KW-1185">Reference proteome</keyword>
<feature type="chain" id="PRO_5039730533" evidence="7">
    <location>
        <begin position="27"/>
        <end position="456"/>
    </location>
</feature>
<evidence type="ECO:0000256" key="6">
    <source>
        <dbReference type="SAM" id="MobiDB-lite"/>
    </source>
</evidence>
<dbReference type="SUPFAM" id="SSF54897">
    <property type="entry name" value="Protease propeptides/inhibitors"/>
    <property type="match status" value="1"/>
</dbReference>
<feature type="region of interest" description="Disordered" evidence="6">
    <location>
        <begin position="296"/>
        <end position="318"/>
    </location>
</feature>
<evidence type="ECO:0000259" key="9">
    <source>
        <dbReference type="Pfam" id="PF05922"/>
    </source>
</evidence>
<evidence type="ECO:0000256" key="7">
    <source>
        <dbReference type="SAM" id="SignalP"/>
    </source>
</evidence>
<dbReference type="InterPro" id="IPR010259">
    <property type="entry name" value="S8pro/Inhibitor_I9"/>
</dbReference>
<dbReference type="PANTHER" id="PTHR43806">
    <property type="entry name" value="PEPTIDASE S8"/>
    <property type="match status" value="1"/>
</dbReference>
<dbReference type="GO" id="GO:0006508">
    <property type="term" value="P:proteolysis"/>
    <property type="evidence" value="ECO:0007669"/>
    <property type="project" value="UniProtKB-KW"/>
</dbReference>
<evidence type="ECO:0000256" key="3">
    <source>
        <dbReference type="ARBA" id="ARBA00022801"/>
    </source>
</evidence>
<evidence type="ECO:0000256" key="4">
    <source>
        <dbReference type="ARBA" id="ARBA00022825"/>
    </source>
</evidence>
<comment type="similarity">
    <text evidence="1 5">Belongs to the peptidase S8 family.</text>
</comment>
<protein>
    <submittedName>
        <fullName evidence="10">Subtilisin family serine protease</fullName>
    </submittedName>
</protein>
<sequence length="456" mass="45940">MRRTLLGALSASVLLGGLALIGAPMAAADQNDAYIVVFNEQVNTHAKTVAVERAYGISSNRNYSHAIRGFSARMPSAVRDRLAQDPDVAFIAQDRAVAAHIASVPISNGESVPTGVRRIEAATATTVSPASDAAVAVIDTGIDLQNPDLNAVAGTDCTASGGTSQDANGHGTHVAGIIGARNSGSDTVGVAPNTRLYSVKVLDSAGVGTISQLICGIDWVTANAENLGIKVANVSLGTTGSNDNNCGRTNNDPLHLAICRSTERGTTYVVSAGNDRTSISGAIPAAYPEVLTVTAMSDSDGRPGGTGGRPSCDSAESDDTAATFTNFARTSGAIAHTIAAPGVCISSTRVGGGVTTLSGSSMAAPHVTGVVALCLGSGGVPGPCSGLLPAQIGQTVRSHAATRPASYGFTGDPRNSPGSNYYGYLVHTDVAPSPTTDPEPTPEPEPCRPMGSLGGC</sequence>
<dbReference type="PROSITE" id="PS00136">
    <property type="entry name" value="SUBTILASE_ASP"/>
    <property type="match status" value="1"/>
</dbReference>
<evidence type="ECO:0000256" key="1">
    <source>
        <dbReference type="ARBA" id="ARBA00011073"/>
    </source>
</evidence>
<dbReference type="Pfam" id="PF00082">
    <property type="entry name" value="Peptidase_S8"/>
    <property type="match status" value="1"/>
</dbReference>
<dbReference type="Pfam" id="PF05922">
    <property type="entry name" value="Inhibitor_I9"/>
    <property type="match status" value="1"/>
</dbReference>
<dbReference type="InterPro" id="IPR022398">
    <property type="entry name" value="Peptidase_S8_His-AS"/>
</dbReference>
<evidence type="ECO:0000313" key="11">
    <source>
        <dbReference type="Proteomes" id="UP000567922"/>
    </source>
</evidence>
<dbReference type="RefSeq" id="WP_064441492.1">
    <property type="nucleotide sequence ID" value="NZ_BDDI01000014.1"/>
</dbReference>
<feature type="domain" description="Inhibitor I9" evidence="9">
    <location>
        <begin position="34"/>
        <end position="100"/>
    </location>
</feature>
<evidence type="ECO:0000313" key="10">
    <source>
        <dbReference type="EMBL" id="MBB3038753.1"/>
    </source>
</evidence>
<dbReference type="EMBL" id="JACHWS010000003">
    <property type="protein sequence ID" value="MBB3038753.1"/>
    <property type="molecule type" value="Genomic_DNA"/>
</dbReference>
<dbReference type="InterPro" id="IPR050131">
    <property type="entry name" value="Peptidase_S8_subtilisin-like"/>
</dbReference>
<feature type="signal peptide" evidence="7">
    <location>
        <begin position="1"/>
        <end position="26"/>
    </location>
</feature>
<dbReference type="Gene3D" id="3.40.50.200">
    <property type="entry name" value="Peptidase S8/S53 domain"/>
    <property type="match status" value="1"/>
</dbReference>
<keyword evidence="2 5" id="KW-0645">Protease</keyword>
<feature type="active site" description="Charge relay system" evidence="5">
    <location>
        <position position="361"/>
    </location>
</feature>
<dbReference type="InterPro" id="IPR000209">
    <property type="entry name" value="Peptidase_S8/S53_dom"/>
</dbReference>
<name>A0A839RS33_9ACTN</name>
<dbReference type="InterPro" id="IPR036852">
    <property type="entry name" value="Peptidase_S8/S53_dom_sf"/>
</dbReference>
<evidence type="ECO:0000259" key="8">
    <source>
        <dbReference type="Pfam" id="PF00082"/>
    </source>
</evidence>
<keyword evidence="3 5" id="KW-0378">Hydrolase</keyword>
<dbReference type="PRINTS" id="PR00723">
    <property type="entry name" value="SUBTILISIN"/>
</dbReference>
<reference evidence="10 11" key="1">
    <citation type="submission" date="2020-08" db="EMBL/GenBank/DDBJ databases">
        <title>Sequencing the genomes of 1000 actinobacteria strains.</title>
        <authorList>
            <person name="Klenk H.-P."/>
        </authorList>
    </citation>
    <scope>NUCLEOTIDE SEQUENCE [LARGE SCALE GENOMIC DNA]</scope>
    <source>
        <strain evidence="10 11">DSM 45258</strain>
    </source>
</reference>
<proteinExistence type="inferred from homology"/>
<feature type="domain" description="Peptidase S8/S53" evidence="8">
    <location>
        <begin position="132"/>
        <end position="376"/>
    </location>
</feature>
<organism evidence="10 11">
    <name type="scientific">Hoyosella altamirensis</name>
    <dbReference type="NCBI Taxonomy" id="616997"/>
    <lineage>
        <taxon>Bacteria</taxon>
        <taxon>Bacillati</taxon>
        <taxon>Actinomycetota</taxon>
        <taxon>Actinomycetes</taxon>
        <taxon>Mycobacteriales</taxon>
        <taxon>Hoyosellaceae</taxon>
        <taxon>Hoyosella</taxon>
    </lineage>
</organism>
<feature type="region of interest" description="Disordered" evidence="6">
    <location>
        <begin position="430"/>
        <end position="456"/>
    </location>
</feature>
<dbReference type="InterPro" id="IPR037045">
    <property type="entry name" value="S8pro/Inhibitor_I9_sf"/>
</dbReference>
<dbReference type="Gene3D" id="3.30.70.80">
    <property type="entry name" value="Peptidase S8 propeptide/proteinase inhibitor I9"/>
    <property type="match status" value="1"/>
</dbReference>
<keyword evidence="7" id="KW-0732">Signal</keyword>
<dbReference type="SUPFAM" id="SSF52743">
    <property type="entry name" value="Subtilisin-like"/>
    <property type="match status" value="1"/>
</dbReference>
<feature type="compositionally biased region" description="Pro residues" evidence="6">
    <location>
        <begin position="435"/>
        <end position="444"/>
    </location>
</feature>
<keyword evidence="4 5" id="KW-0720">Serine protease</keyword>